<dbReference type="EMBL" id="BMAW01037758">
    <property type="protein sequence ID" value="GFU49764.1"/>
    <property type="molecule type" value="Genomic_DNA"/>
</dbReference>
<keyword evidence="2" id="KW-1185">Reference proteome</keyword>
<dbReference type="Proteomes" id="UP000887013">
    <property type="component" value="Unassembled WGS sequence"/>
</dbReference>
<sequence>MRNWRSINDLQLLCHAVGMDVELILSFLFVRNPFSFSTSGYSSSIRMPPSKLATITTQLSPIIPCEDLVAIKTRTHDQSVNGHKAEAIGRIEMLLIRRKLIVY</sequence>
<comment type="caution">
    <text evidence="1">The sequence shown here is derived from an EMBL/GenBank/DDBJ whole genome shotgun (WGS) entry which is preliminary data.</text>
</comment>
<reference evidence="1" key="1">
    <citation type="submission" date="2020-08" db="EMBL/GenBank/DDBJ databases">
        <title>Multicomponent nature underlies the extraordinary mechanical properties of spider dragline silk.</title>
        <authorList>
            <person name="Kono N."/>
            <person name="Nakamura H."/>
            <person name="Mori M."/>
            <person name="Yoshida Y."/>
            <person name="Ohtoshi R."/>
            <person name="Malay A.D."/>
            <person name="Moran D.A.P."/>
            <person name="Tomita M."/>
            <person name="Numata K."/>
            <person name="Arakawa K."/>
        </authorList>
    </citation>
    <scope>NUCLEOTIDE SEQUENCE</scope>
</reference>
<evidence type="ECO:0000313" key="2">
    <source>
        <dbReference type="Proteomes" id="UP000887013"/>
    </source>
</evidence>
<evidence type="ECO:0000313" key="1">
    <source>
        <dbReference type="EMBL" id="GFU49764.1"/>
    </source>
</evidence>
<protein>
    <submittedName>
        <fullName evidence="1">Uncharacterized protein</fullName>
    </submittedName>
</protein>
<dbReference type="AlphaFoldDB" id="A0A8X6UU75"/>
<name>A0A8X6UU75_NEPPI</name>
<gene>
    <name evidence="1" type="ORF">NPIL_548891</name>
</gene>
<proteinExistence type="predicted"/>
<organism evidence="1 2">
    <name type="scientific">Nephila pilipes</name>
    <name type="common">Giant wood spider</name>
    <name type="synonym">Nephila maculata</name>
    <dbReference type="NCBI Taxonomy" id="299642"/>
    <lineage>
        <taxon>Eukaryota</taxon>
        <taxon>Metazoa</taxon>
        <taxon>Ecdysozoa</taxon>
        <taxon>Arthropoda</taxon>
        <taxon>Chelicerata</taxon>
        <taxon>Arachnida</taxon>
        <taxon>Araneae</taxon>
        <taxon>Araneomorphae</taxon>
        <taxon>Entelegynae</taxon>
        <taxon>Araneoidea</taxon>
        <taxon>Nephilidae</taxon>
        <taxon>Nephila</taxon>
    </lineage>
</organism>
<accession>A0A8X6UU75</accession>